<accession>A0A9J5X5K5</accession>
<dbReference type="AlphaFoldDB" id="A0A9J5X5K5"/>
<dbReference type="EMBL" id="JACXVP010000010">
    <property type="protein sequence ID" value="KAG5583178.1"/>
    <property type="molecule type" value="Genomic_DNA"/>
</dbReference>
<gene>
    <name evidence="1" type="ORF">H5410_053805</name>
</gene>
<reference evidence="1 2" key="1">
    <citation type="submission" date="2020-09" db="EMBL/GenBank/DDBJ databases">
        <title>De no assembly of potato wild relative species, Solanum commersonii.</title>
        <authorList>
            <person name="Cho K."/>
        </authorList>
    </citation>
    <scope>NUCLEOTIDE SEQUENCE [LARGE SCALE GENOMIC DNA]</scope>
    <source>
        <strain evidence="1">LZ3.2</strain>
        <tissue evidence="1">Leaf</tissue>
    </source>
</reference>
<protein>
    <submittedName>
        <fullName evidence="1">Uncharacterized protein</fullName>
    </submittedName>
</protein>
<evidence type="ECO:0000313" key="2">
    <source>
        <dbReference type="Proteomes" id="UP000824120"/>
    </source>
</evidence>
<comment type="caution">
    <text evidence="1">The sequence shown here is derived from an EMBL/GenBank/DDBJ whole genome shotgun (WGS) entry which is preliminary data.</text>
</comment>
<dbReference type="Proteomes" id="UP000824120">
    <property type="component" value="Chromosome 10"/>
</dbReference>
<keyword evidence="2" id="KW-1185">Reference proteome</keyword>
<proteinExistence type="predicted"/>
<evidence type="ECO:0000313" key="1">
    <source>
        <dbReference type="EMBL" id="KAG5583178.1"/>
    </source>
</evidence>
<sequence length="70" mass="8000">MEHGESEVEKHPRSPQVHVDSICDLPELYFRRIQAKTSAANPILNFSYISVISFILRSLLCNHHSPSHLC</sequence>
<organism evidence="1 2">
    <name type="scientific">Solanum commersonii</name>
    <name type="common">Commerson's wild potato</name>
    <name type="synonym">Commerson's nightshade</name>
    <dbReference type="NCBI Taxonomy" id="4109"/>
    <lineage>
        <taxon>Eukaryota</taxon>
        <taxon>Viridiplantae</taxon>
        <taxon>Streptophyta</taxon>
        <taxon>Embryophyta</taxon>
        <taxon>Tracheophyta</taxon>
        <taxon>Spermatophyta</taxon>
        <taxon>Magnoliopsida</taxon>
        <taxon>eudicotyledons</taxon>
        <taxon>Gunneridae</taxon>
        <taxon>Pentapetalae</taxon>
        <taxon>asterids</taxon>
        <taxon>lamiids</taxon>
        <taxon>Solanales</taxon>
        <taxon>Solanaceae</taxon>
        <taxon>Solanoideae</taxon>
        <taxon>Solaneae</taxon>
        <taxon>Solanum</taxon>
    </lineage>
</organism>
<name>A0A9J5X5K5_SOLCO</name>